<keyword evidence="2" id="KW-1185">Reference proteome</keyword>
<evidence type="ECO:0000313" key="1">
    <source>
        <dbReference type="EMBL" id="CAK9861089.1"/>
    </source>
</evidence>
<name>A0ABP1AEY2_9BRYO</name>
<organism evidence="1 2">
    <name type="scientific">Sphagnum jensenii</name>
    <dbReference type="NCBI Taxonomy" id="128206"/>
    <lineage>
        <taxon>Eukaryota</taxon>
        <taxon>Viridiplantae</taxon>
        <taxon>Streptophyta</taxon>
        <taxon>Embryophyta</taxon>
        <taxon>Bryophyta</taxon>
        <taxon>Sphagnophytina</taxon>
        <taxon>Sphagnopsida</taxon>
        <taxon>Sphagnales</taxon>
        <taxon>Sphagnaceae</taxon>
        <taxon>Sphagnum</taxon>
    </lineage>
</organism>
<accession>A0ABP1AEY2</accession>
<proteinExistence type="predicted"/>
<dbReference type="EMBL" id="OZ023712">
    <property type="protein sequence ID" value="CAK9861089.1"/>
    <property type="molecule type" value="Genomic_DNA"/>
</dbReference>
<reference evidence="1" key="1">
    <citation type="submission" date="2024-03" db="EMBL/GenBank/DDBJ databases">
        <authorList>
            <consortium name="ELIXIR-Norway"/>
            <consortium name="Elixir Norway"/>
        </authorList>
    </citation>
    <scope>NUCLEOTIDE SEQUENCE</scope>
</reference>
<dbReference type="Proteomes" id="UP001497522">
    <property type="component" value="Chromosome 11"/>
</dbReference>
<sequence length="139" mass="15560">MRNVPPNDDDIDVQVCDDDDVFDMVNNGLLGQDIETKNLGNAKFEMLLILVFNKAFIEGMESKDLLTVNNLIVSLRLAVDVIEAAMNSIKYFDLDGDVKDDETEEGMEIVIMLKSVACDIQQQHDANGSAITRKRVHNE</sequence>
<evidence type="ECO:0000313" key="2">
    <source>
        <dbReference type="Proteomes" id="UP001497522"/>
    </source>
</evidence>
<protein>
    <submittedName>
        <fullName evidence="1">Uncharacterized protein</fullName>
    </submittedName>
</protein>
<gene>
    <name evidence="1" type="ORF">CSSPJE1EN2_LOCUS4084</name>
</gene>